<dbReference type="Proteomes" id="UP001374584">
    <property type="component" value="Unassembled WGS sequence"/>
</dbReference>
<dbReference type="EMBL" id="JAYMYR010000009">
    <property type="protein sequence ID" value="KAK7342627.1"/>
    <property type="molecule type" value="Genomic_DNA"/>
</dbReference>
<comment type="caution">
    <text evidence="1">The sequence shown here is derived from an EMBL/GenBank/DDBJ whole genome shotgun (WGS) entry which is preliminary data.</text>
</comment>
<name>A0AAN9LUX8_PHACN</name>
<reference evidence="1 2" key="1">
    <citation type="submission" date="2024-01" db="EMBL/GenBank/DDBJ databases">
        <title>The genomes of 5 underutilized Papilionoideae crops provide insights into root nodulation and disease resistanc.</title>
        <authorList>
            <person name="Jiang F."/>
        </authorList>
    </citation>
    <scope>NUCLEOTIDE SEQUENCE [LARGE SCALE GENOMIC DNA]</scope>
    <source>
        <strain evidence="1">JINMINGXINNONG_FW02</strain>
        <tissue evidence="1">Leaves</tissue>
    </source>
</reference>
<evidence type="ECO:0000313" key="2">
    <source>
        <dbReference type="Proteomes" id="UP001374584"/>
    </source>
</evidence>
<sequence>MRYVASPIKHLGGTKESKKMGSLMPFVGINTTMQKMFGAFARREIKELSLVTLLPTLELVLNTADWD</sequence>
<proteinExistence type="predicted"/>
<keyword evidence="2" id="KW-1185">Reference proteome</keyword>
<dbReference type="AlphaFoldDB" id="A0AAN9LUX8"/>
<accession>A0AAN9LUX8</accession>
<protein>
    <submittedName>
        <fullName evidence="1">Uncharacterized protein</fullName>
    </submittedName>
</protein>
<organism evidence="1 2">
    <name type="scientific">Phaseolus coccineus</name>
    <name type="common">Scarlet runner bean</name>
    <name type="synonym">Phaseolus multiflorus</name>
    <dbReference type="NCBI Taxonomy" id="3886"/>
    <lineage>
        <taxon>Eukaryota</taxon>
        <taxon>Viridiplantae</taxon>
        <taxon>Streptophyta</taxon>
        <taxon>Embryophyta</taxon>
        <taxon>Tracheophyta</taxon>
        <taxon>Spermatophyta</taxon>
        <taxon>Magnoliopsida</taxon>
        <taxon>eudicotyledons</taxon>
        <taxon>Gunneridae</taxon>
        <taxon>Pentapetalae</taxon>
        <taxon>rosids</taxon>
        <taxon>fabids</taxon>
        <taxon>Fabales</taxon>
        <taxon>Fabaceae</taxon>
        <taxon>Papilionoideae</taxon>
        <taxon>50 kb inversion clade</taxon>
        <taxon>NPAAA clade</taxon>
        <taxon>indigoferoid/millettioid clade</taxon>
        <taxon>Phaseoleae</taxon>
        <taxon>Phaseolus</taxon>
    </lineage>
</organism>
<evidence type="ECO:0000313" key="1">
    <source>
        <dbReference type="EMBL" id="KAK7342627.1"/>
    </source>
</evidence>
<gene>
    <name evidence="1" type="ORF">VNO80_25583</name>
</gene>